<gene>
    <name evidence="2" type="ORF">SAMN06265219_12315</name>
</gene>
<sequence>MDDFLKRFFVFVVIQLFCFNLLIAQNANREEVVFKSGDRVLSGTLVLPESAENVPVLIFIGGINEWGDPFPQRQPFIEQNLERTFLDAGVGVFYYQPRGVGDSDGRWHRTTLPGFADDAIAAVRYLKQRREVNPQKIGLIGHGEDGWVAQIVAAEAPSEILFAASLAGPTFDAKRQLINEYHSEYMCAGEDSTTAYDKAVQKATSHQNWVSLFPYTKRWRHMSLKLDFEPASYIREINLPFLFVFAENDGKVYADWAEEELNNIFSGSIPSNFTVQSIPGANHFFHVASPCFEYDESTRESLERDFSFRFREVLRNWVFEQLQ</sequence>
<dbReference type="InterPro" id="IPR000383">
    <property type="entry name" value="Xaa-Pro-like_dom"/>
</dbReference>
<dbReference type="InterPro" id="IPR053145">
    <property type="entry name" value="AB_hydrolase_Est10"/>
</dbReference>
<dbReference type="Gene3D" id="3.40.50.1820">
    <property type="entry name" value="alpha/beta hydrolase"/>
    <property type="match status" value="1"/>
</dbReference>
<dbReference type="EMBL" id="FXTP01000023">
    <property type="protein sequence ID" value="SMO97156.1"/>
    <property type="molecule type" value="Genomic_DNA"/>
</dbReference>
<dbReference type="AlphaFoldDB" id="A0A521FM04"/>
<name>A0A521FM04_9BACT</name>
<organism evidence="2 3">
    <name type="scientific">Gracilimonas mengyeensis</name>
    <dbReference type="NCBI Taxonomy" id="1302730"/>
    <lineage>
        <taxon>Bacteria</taxon>
        <taxon>Pseudomonadati</taxon>
        <taxon>Balneolota</taxon>
        <taxon>Balneolia</taxon>
        <taxon>Balneolales</taxon>
        <taxon>Balneolaceae</taxon>
        <taxon>Gracilimonas</taxon>
    </lineage>
</organism>
<dbReference type="Proteomes" id="UP000317557">
    <property type="component" value="Unassembled WGS sequence"/>
</dbReference>
<evidence type="ECO:0000313" key="2">
    <source>
        <dbReference type="EMBL" id="SMO97156.1"/>
    </source>
</evidence>
<dbReference type="GO" id="GO:0052689">
    <property type="term" value="F:carboxylic ester hydrolase activity"/>
    <property type="evidence" value="ECO:0007669"/>
    <property type="project" value="TreeGrafter"/>
</dbReference>
<dbReference type="OrthoDB" id="9793489at2"/>
<dbReference type="PANTHER" id="PTHR43265:SF1">
    <property type="entry name" value="ESTERASE ESTD"/>
    <property type="match status" value="1"/>
</dbReference>
<dbReference type="RefSeq" id="WP_142456314.1">
    <property type="nucleotide sequence ID" value="NZ_FXTP01000023.1"/>
</dbReference>
<proteinExistence type="predicted"/>
<accession>A0A521FM04</accession>
<feature type="domain" description="Xaa-Pro dipeptidyl-peptidase-like" evidence="1">
    <location>
        <begin position="41"/>
        <end position="172"/>
    </location>
</feature>
<reference evidence="2 3" key="1">
    <citation type="submission" date="2017-05" db="EMBL/GenBank/DDBJ databases">
        <authorList>
            <person name="Varghese N."/>
            <person name="Submissions S."/>
        </authorList>
    </citation>
    <scope>NUCLEOTIDE SEQUENCE [LARGE SCALE GENOMIC DNA]</scope>
    <source>
        <strain evidence="2 3">DSM 21985</strain>
    </source>
</reference>
<evidence type="ECO:0000313" key="3">
    <source>
        <dbReference type="Proteomes" id="UP000317557"/>
    </source>
</evidence>
<protein>
    <recommendedName>
        <fullName evidence="1">Xaa-Pro dipeptidyl-peptidase-like domain-containing protein</fullName>
    </recommendedName>
</protein>
<dbReference type="InterPro" id="IPR029058">
    <property type="entry name" value="AB_hydrolase_fold"/>
</dbReference>
<dbReference type="SUPFAM" id="SSF53474">
    <property type="entry name" value="alpha/beta-Hydrolases"/>
    <property type="match status" value="1"/>
</dbReference>
<keyword evidence="3" id="KW-1185">Reference proteome</keyword>
<dbReference type="PANTHER" id="PTHR43265">
    <property type="entry name" value="ESTERASE ESTD"/>
    <property type="match status" value="1"/>
</dbReference>
<dbReference type="Pfam" id="PF02129">
    <property type="entry name" value="Peptidase_S15"/>
    <property type="match status" value="1"/>
</dbReference>
<evidence type="ECO:0000259" key="1">
    <source>
        <dbReference type="Pfam" id="PF02129"/>
    </source>
</evidence>